<evidence type="ECO:0000313" key="9">
    <source>
        <dbReference type="EMBL" id="UOQ49898.1"/>
    </source>
</evidence>
<evidence type="ECO:0000313" key="10">
    <source>
        <dbReference type="Proteomes" id="UP000831782"/>
    </source>
</evidence>
<keyword evidence="10" id="KW-1185">Reference proteome</keyword>
<evidence type="ECO:0000256" key="4">
    <source>
        <dbReference type="ARBA" id="ARBA00022475"/>
    </source>
</evidence>
<gene>
    <name evidence="9" type="ORF">MUN88_07465</name>
</gene>
<keyword evidence="3" id="KW-0813">Transport</keyword>
<feature type="transmembrane region" description="Helical" evidence="8">
    <location>
        <begin position="310"/>
        <end position="327"/>
    </location>
</feature>
<dbReference type="CDD" id="cd06550">
    <property type="entry name" value="TM_ABC_iron-siderophores_like"/>
    <property type="match status" value="1"/>
</dbReference>
<evidence type="ECO:0000256" key="2">
    <source>
        <dbReference type="ARBA" id="ARBA00007935"/>
    </source>
</evidence>
<dbReference type="Proteomes" id="UP000831782">
    <property type="component" value="Chromosome"/>
</dbReference>
<evidence type="ECO:0000256" key="8">
    <source>
        <dbReference type="SAM" id="Phobius"/>
    </source>
</evidence>
<feature type="transmembrane region" description="Helical" evidence="8">
    <location>
        <begin position="278"/>
        <end position="298"/>
    </location>
</feature>
<feature type="transmembrane region" description="Helical" evidence="8">
    <location>
        <begin position="94"/>
        <end position="113"/>
    </location>
</feature>
<dbReference type="EMBL" id="CP095072">
    <property type="protein sequence ID" value="UOQ49898.1"/>
    <property type="molecule type" value="Genomic_DNA"/>
</dbReference>
<organism evidence="9 10">
    <name type="scientific">Gracilibacillus caseinilyticus</name>
    <dbReference type="NCBI Taxonomy" id="2932256"/>
    <lineage>
        <taxon>Bacteria</taxon>
        <taxon>Bacillati</taxon>
        <taxon>Bacillota</taxon>
        <taxon>Bacilli</taxon>
        <taxon>Bacillales</taxon>
        <taxon>Bacillaceae</taxon>
        <taxon>Gracilibacillus</taxon>
    </lineage>
</organism>
<evidence type="ECO:0000256" key="6">
    <source>
        <dbReference type="ARBA" id="ARBA00022989"/>
    </source>
</evidence>
<keyword evidence="4" id="KW-1003">Cell membrane</keyword>
<protein>
    <submittedName>
        <fullName evidence="9">Iron ABC transporter permease</fullName>
    </submittedName>
</protein>
<feature type="transmembrane region" description="Helical" evidence="8">
    <location>
        <begin position="152"/>
        <end position="175"/>
    </location>
</feature>
<keyword evidence="7 8" id="KW-0472">Membrane</keyword>
<dbReference type="PANTHER" id="PTHR30472">
    <property type="entry name" value="FERRIC ENTEROBACTIN TRANSPORT SYSTEM PERMEASE PROTEIN"/>
    <property type="match status" value="1"/>
</dbReference>
<keyword evidence="6 8" id="KW-1133">Transmembrane helix</keyword>
<comment type="similarity">
    <text evidence="2">Belongs to the binding-protein-dependent transport system permease family. FecCD subfamily.</text>
</comment>
<evidence type="ECO:0000256" key="7">
    <source>
        <dbReference type="ARBA" id="ARBA00023136"/>
    </source>
</evidence>
<evidence type="ECO:0000256" key="5">
    <source>
        <dbReference type="ARBA" id="ARBA00022692"/>
    </source>
</evidence>
<sequence length="339" mass="36299">MQQLRLKMPIIFITVAPVTILLSLVLSIIFGSKAIAADVIWDAVFHFDPSNVDHQIIRYSRIPRAIGALLIGCFLAVSGSIMQGMTRNYLASPSIMGISDGSVLMITCCMIFFPGLPNLTMVLFSLAGSAFAAVVVYLLASSIPDGMKPVKMAILGTIIGTFLSSIATALATYFQTSQDISFWYNARLHQINPDLLKTILPFVIVGLIIAFGISKQMTVMSLGRDVAVGLGQKDLLVKSLAILSVVLLTGCAVALAGNIGFVGLIIPHISRFLIGVEYSWTIPFAGLLGGVFLVFADIGSRFMNYPFETPISVVTAAIGVPFFLYLIKKRGGTSHAGAK</sequence>
<dbReference type="InterPro" id="IPR000522">
    <property type="entry name" value="ABC_transptr_permease_BtuC"/>
</dbReference>
<dbReference type="RefSeq" id="WP_244722871.1">
    <property type="nucleotide sequence ID" value="NZ_CP095072.1"/>
</dbReference>
<dbReference type="InterPro" id="IPR037294">
    <property type="entry name" value="ABC_BtuC-like"/>
</dbReference>
<dbReference type="SUPFAM" id="SSF81345">
    <property type="entry name" value="ABC transporter involved in vitamin B12 uptake, BtuC"/>
    <property type="match status" value="1"/>
</dbReference>
<dbReference type="PANTHER" id="PTHR30472:SF30">
    <property type="entry name" value="IRON-UPTAKE SYSTEM PERMEASE PROTEIN FEUB"/>
    <property type="match status" value="1"/>
</dbReference>
<dbReference type="Gene3D" id="1.10.3470.10">
    <property type="entry name" value="ABC transporter involved in vitamin B12 uptake, BtuC"/>
    <property type="match status" value="1"/>
</dbReference>
<reference evidence="9 10" key="1">
    <citation type="submission" date="2022-04" db="EMBL/GenBank/DDBJ databases">
        <title>Gracilibacillus sp. isolated from saltern.</title>
        <authorList>
            <person name="Won M."/>
            <person name="Lee C.-M."/>
            <person name="Woen H.-Y."/>
            <person name="Kwon S.-W."/>
        </authorList>
    </citation>
    <scope>NUCLEOTIDE SEQUENCE [LARGE SCALE GENOMIC DNA]</scope>
    <source>
        <strain evidence="9 10">SSWR10-1</strain>
    </source>
</reference>
<proteinExistence type="inferred from homology"/>
<feature type="transmembrane region" description="Helical" evidence="8">
    <location>
        <begin position="119"/>
        <end position="140"/>
    </location>
</feature>
<comment type="subcellular location">
    <subcellularLocation>
        <location evidence="1">Cell membrane</location>
        <topology evidence="1">Multi-pass membrane protein</topology>
    </subcellularLocation>
</comment>
<evidence type="ECO:0000256" key="1">
    <source>
        <dbReference type="ARBA" id="ARBA00004651"/>
    </source>
</evidence>
<keyword evidence="5 8" id="KW-0812">Transmembrane</keyword>
<dbReference type="Pfam" id="PF01032">
    <property type="entry name" value="FecCD"/>
    <property type="match status" value="1"/>
</dbReference>
<evidence type="ECO:0000256" key="3">
    <source>
        <dbReference type="ARBA" id="ARBA00022448"/>
    </source>
</evidence>
<accession>A0ABY4EZS4</accession>
<feature type="transmembrane region" description="Helical" evidence="8">
    <location>
        <begin position="195"/>
        <end position="214"/>
    </location>
</feature>
<feature type="transmembrane region" description="Helical" evidence="8">
    <location>
        <begin position="62"/>
        <end position="82"/>
    </location>
</feature>
<name>A0ABY4EZS4_9BACI</name>
<feature type="transmembrane region" description="Helical" evidence="8">
    <location>
        <begin position="235"/>
        <end position="266"/>
    </location>
</feature>